<reference evidence="1 2" key="1">
    <citation type="submission" date="2015-06" db="EMBL/GenBank/DDBJ databases">
        <title>Comparative genomics of Burkholderia leaf nodule symbionts.</title>
        <authorList>
            <person name="Carlier A."/>
            <person name="Eberl L."/>
            <person name="Pinto-Carbo M."/>
        </authorList>
    </citation>
    <scope>NUCLEOTIDE SEQUENCE [LARGE SCALE GENOMIC DNA]</scope>
    <source>
        <strain evidence="1 2">UZHbot3</strain>
    </source>
</reference>
<dbReference type="EMBL" id="LELG01000180">
    <property type="protein sequence ID" value="KMQ80051.1"/>
    <property type="molecule type" value="Genomic_DNA"/>
</dbReference>
<dbReference type="Proteomes" id="UP000242951">
    <property type="component" value="Unassembled WGS sequence"/>
</dbReference>
<keyword evidence="2" id="KW-1185">Reference proteome</keyword>
<sequence length="121" mass="14313">MRRCASYGNILTYQWFHTLCEKGVPLVQRYAALESAIESPADMREIDYGALMALDSGLPGAEFFRRYLRHRYGEYIEMMGDPKYHRQTLARKRVLVARERERVYAHAWTALKERTKYEAFV</sequence>
<name>A0ABR5HKY3_9BURK</name>
<accession>A0ABR5HKY3</accession>
<evidence type="ECO:0000313" key="1">
    <source>
        <dbReference type="EMBL" id="KMQ80051.1"/>
    </source>
</evidence>
<evidence type="ECO:0000313" key="2">
    <source>
        <dbReference type="Proteomes" id="UP000242951"/>
    </source>
</evidence>
<protein>
    <submittedName>
        <fullName evidence="1">Uncharacterized protein</fullName>
    </submittedName>
</protein>
<organism evidence="1 2">
    <name type="scientific">Candidatus Burkholderia pumila</name>
    <dbReference type="NCBI Taxonomy" id="1090375"/>
    <lineage>
        <taxon>Bacteria</taxon>
        <taxon>Pseudomonadati</taxon>
        <taxon>Pseudomonadota</taxon>
        <taxon>Betaproteobacteria</taxon>
        <taxon>Burkholderiales</taxon>
        <taxon>Burkholderiaceae</taxon>
        <taxon>Burkholderia</taxon>
    </lineage>
</organism>
<gene>
    <name evidence="1" type="ORF">BPMI_01252</name>
</gene>
<comment type="caution">
    <text evidence="1">The sequence shown here is derived from an EMBL/GenBank/DDBJ whole genome shotgun (WGS) entry which is preliminary data.</text>
</comment>
<proteinExistence type="predicted"/>